<feature type="chain" id="PRO_5003940828" description="Glutathione peroxidase" evidence="6">
    <location>
        <begin position="25"/>
        <end position="195"/>
    </location>
</feature>
<name>L0DI78_SINAD</name>
<dbReference type="PANTHER" id="PTHR11592:SF78">
    <property type="entry name" value="GLUTATHIONE PEROXIDASE"/>
    <property type="match status" value="1"/>
</dbReference>
<dbReference type="Gene3D" id="3.40.30.10">
    <property type="entry name" value="Glutaredoxin"/>
    <property type="match status" value="1"/>
</dbReference>
<dbReference type="PIRSF" id="PIRSF000303">
    <property type="entry name" value="Glutathion_perox"/>
    <property type="match status" value="1"/>
</dbReference>
<dbReference type="InterPro" id="IPR013766">
    <property type="entry name" value="Thioredoxin_domain"/>
</dbReference>
<proteinExistence type="inferred from homology"/>
<dbReference type="Pfam" id="PF00255">
    <property type="entry name" value="GSHPx"/>
    <property type="match status" value="1"/>
</dbReference>
<feature type="domain" description="Thioredoxin" evidence="7">
    <location>
        <begin position="28"/>
        <end position="195"/>
    </location>
</feature>
<dbReference type="RefSeq" id="WP_015248064.1">
    <property type="nucleotide sequence ID" value="NC_019892.1"/>
</dbReference>
<dbReference type="PROSITE" id="PS51352">
    <property type="entry name" value="THIOREDOXIN_2"/>
    <property type="match status" value="1"/>
</dbReference>
<keyword evidence="9" id="KW-1185">Reference proteome</keyword>
<evidence type="ECO:0000256" key="1">
    <source>
        <dbReference type="ARBA" id="ARBA00006926"/>
    </source>
</evidence>
<dbReference type="STRING" id="886293.Sinac_4789"/>
<evidence type="ECO:0000313" key="8">
    <source>
        <dbReference type="EMBL" id="AGA28952.1"/>
    </source>
</evidence>
<evidence type="ECO:0000259" key="7">
    <source>
        <dbReference type="PROSITE" id="PS51352"/>
    </source>
</evidence>
<dbReference type="PROSITE" id="PS51355">
    <property type="entry name" value="GLUTATHIONE_PEROXID_3"/>
    <property type="match status" value="1"/>
</dbReference>
<feature type="active site" evidence="4">
    <location>
        <position position="66"/>
    </location>
</feature>
<dbReference type="SUPFAM" id="SSF52833">
    <property type="entry name" value="Thioredoxin-like"/>
    <property type="match status" value="1"/>
</dbReference>
<feature type="signal peptide" evidence="6">
    <location>
        <begin position="1"/>
        <end position="24"/>
    </location>
</feature>
<reference evidence="8 9" key="1">
    <citation type="submission" date="2012-02" db="EMBL/GenBank/DDBJ databases">
        <title>Complete sequence of chromosome of Singulisphaera acidiphila DSM 18658.</title>
        <authorList>
            <consortium name="US DOE Joint Genome Institute (JGI-PGF)"/>
            <person name="Lucas S."/>
            <person name="Copeland A."/>
            <person name="Lapidus A."/>
            <person name="Glavina del Rio T."/>
            <person name="Dalin E."/>
            <person name="Tice H."/>
            <person name="Bruce D."/>
            <person name="Goodwin L."/>
            <person name="Pitluck S."/>
            <person name="Peters L."/>
            <person name="Ovchinnikova G."/>
            <person name="Chertkov O."/>
            <person name="Kyrpides N."/>
            <person name="Mavromatis K."/>
            <person name="Ivanova N."/>
            <person name="Brettin T."/>
            <person name="Detter J.C."/>
            <person name="Han C."/>
            <person name="Larimer F."/>
            <person name="Land M."/>
            <person name="Hauser L."/>
            <person name="Markowitz V."/>
            <person name="Cheng J.-F."/>
            <person name="Hugenholtz P."/>
            <person name="Woyke T."/>
            <person name="Wu D."/>
            <person name="Tindall B."/>
            <person name="Pomrenke H."/>
            <person name="Brambilla E."/>
            <person name="Klenk H.-P."/>
            <person name="Eisen J.A."/>
        </authorList>
    </citation>
    <scope>NUCLEOTIDE SEQUENCE [LARGE SCALE GENOMIC DNA]</scope>
    <source>
        <strain evidence="9">ATCC BAA-1392 / DSM 18658 / VKM B-2454 / MOB10</strain>
    </source>
</reference>
<organism evidence="8 9">
    <name type="scientific">Singulisphaera acidiphila (strain ATCC BAA-1392 / DSM 18658 / VKM B-2454 / MOB10)</name>
    <dbReference type="NCBI Taxonomy" id="886293"/>
    <lineage>
        <taxon>Bacteria</taxon>
        <taxon>Pseudomonadati</taxon>
        <taxon>Planctomycetota</taxon>
        <taxon>Planctomycetia</taxon>
        <taxon>Isosphaerales</taxon>
        <taxon>Isosphaeraceae</taxon>
        <taxon>Singulisphaera</taxon>
    </lineage>
</organism>
<dbReference type="InterPro" id="IPR000889">
    <property type="entry name" value="Glutathione_peroxidase"/>
</dbReference>
<keyword evidence="2 5" id="KW-0575">Peroxidase</keyword>
<dbReference type="CDD" id="cd00340">
    <property type="entry name" value="GSH_Peroxidase"/>
    <property type="match status" value="1"/>
</dbReference>
<protein>
    <recommendedName>
        <fullName evidence="5">Glutathione peroxidase</fullName>
    </recommendedName>
</protein>
<dbReference type="FunFam" id="3.40.30.10:FF:000010">
    <property type="entry name" value="Glutathione peroxidase"/>
    <property type="match status" value="1"/>
</dbReference>
<dbReference type="AlphaFoldDB" id="L0DI78"/>
<evidence type="ECO:0000313" key="9">
    <source>
        <dbReference type="Proteomes" id="UP000010798"/>
    </source>
</evidence>
<evidence type="ECO:0000256" key="5">
    <source>
        <dbReference type="RuleBase" id="RU000499"/>
    </source>
</evidence>
<sequence>MFDRTMPLMLVALSMLSVTWSVSADEPAKKPTSVLSFQVNDIDGKPVDLSKYKGEVLLIVNTASQCGFTPQYEGLQAVYEKYKAQGFEVLAFPANEFGRQEPGSNAEIKTFCSSKFNVKFPIFSKIVVSGEGIHPVYQFLTEPETNPKFAGPISWNFAKFLVNRKGEVIARFLPKDAPESAKVIGEIEKALAEAK</sequence>
<dbReference type="PRINTS" id="PR01011">
    <property type="entry name" value="GLUTPROXDASE"/>
</dbReference>
<dbReference type="EMBL" id="CP003364">
    <property type="protein sequence ID" value="AGA28952.1"/>
    <property type="molecule type" value="Genomic_DNA"/>
</dbReference>
<evidence type="ECO:0000256" key="4">
    <source>
        <dbReference type="PIRSR" id="PIRSR000303-1"/>
    </source>
</evidence>
<dbReference type="GO" id="GO:0004601">
    <property type="term" value="F:peroxidase activity"/>
    <property type="evidence" value="ECO:0007669"/>
    <property type="project" value="UniProtKB-KW"/>
</dbReference>
<evidence type="ECO:0000256" key="2">
    <source>
        <dbReference type="ARBA" id="ARBA00022559"/>
    </source>
</evidence>
<dbReference type="Proteomes" id="UP000010798">
    <property type="component" value="Chromosome"/>
</dbReference>
<keyword evidence="6" id="KW-0732">Signal</keyword>
<gene>
    <name evidence="8" type="ordered locus">Sinac_4789</name>
</gene>
<dbReference type="eggNOG" id="COG0386">
    <property type="taxonomic scope" value="Bacteria"/>
</dbReference>
<evidence type="ECO:0000256" key="6">
    <source>
        <dbReference type="SAM" id="SignalP"/>
    </source>
</evidence>
<accession>L0DI78</accession>
<dbReference type="KEGG" id="saci:Sinac_4789"/>
<dbReference type="OrthoDB" id="9789406at2"/>
<evidence type="ECO:0000256" key="3">
    <source>
        <dbReference type="ARBA" id="ARBA00023002"/>
    </source>
</evidence>
<dbReference type="HOGENOM" id="CLU_029507_2_2_0"/>
<dbReference type="PANTHER" id="PTHR11592">
    <property type="entry name" value="GLUTATHIONE PEROXIDASE"/>
    <property type="match status" value="1"/>
</dbReference>
<keyword evidence="3 5" id="KW-0560">Oxidoreductase</keyword>
<dbReference type="InterPro" id="IPR036249">
    <property type="entry name" value="Thioredoxin-like_sf"/>
</dbReference>
<comment type="similarity">
    <text evidence="1 5">Belongs to the glutathione peroxidase family.</text>
</comment>
<dbReference type="GO" id="GO:0034599">
    <property type="term" value="P:cellular response to oxidative stress"/>
    <property type="evidence" value="ECO:0007669"/>
    <property type="project" value="TreeGrafter"/>
</dbReference>